<proteinExistence type="predicted"/>
<protein>
    <submittedName>
        <fullName evidence="3">ATP-binding protein</fullName>
    </submittedName>
</protein>
<dbReference type="PANTHER" id="PTHR42698">
    <property type="entry name" value="GTPASE ERA"/>
    <property type="match status" value="1"/>
</dbReference>
<dbReference type="AlphaFoldDB" id="A0A2P2GRI0"/>
<dbReference type="GO" id="GO:0005524">
    <property type="term" value="F:ATP binding"/>
    <property type="evidence" value="ECO:0007669"/>
    <property type="project" value="UniProtKB-KW"/>
</dbReference>
<keyword evidence="4" id="KW-1185">Reference proteome</keyword>
<keyword evidence="3" id="KW-0547">Nucleotide-binding</keyword>
<dbReference type="GO" id="GO:0005525">
    <property type="term" value="F:GTP binding"/>
    <property type="evidence" value="ECO:0007669"/>
    <property type="project" value="InterPro"/>
</dbReference>
<dbReference type="EMBL" id="LAQS01000011">
    <property type="protein sequence ID" value="KKZ74103.1"/>
    <property type="molecule type" value="Genomic_DNA"/>
</dbReference>
<dbReference type="GO" id="GO:0005829">
    <property type="term" value="C:cytosol"/>
    <property type="evidence" value="ECO:0007669"/>
    <property type="project" value="TreeGrafter"/>
</dbReference>
<keyword evidence="3" id="KW-0067">ATP-binding</keyword>
<comment type="caution">
    <text evidence="3">The sequence shown here is derived from an EMBL/GenBank/DDBJ whole genome shotgun (WGS) entry which is preliminary data.</text>
</comment>
<dbReference type="OrthoDB" id="207675at2"/>
<evidence type="ECO:0000313" key="4">
    <source>
        <dbReference type="Proteomes" id="UP000265325"/>
    </source>
</evidence>
<sequence>MDERPQLIDALSALRDRVAAVRLPLPLPGAPRARQTRAELLAQLDDYLVPRLRDPDAPLLAVVGGSTGAGKSTLVNSLVGRRVSEAGVLRPTTRTPVLVCHPEDHHWFAGMRVLPQLTRVWLPQQDDEHGHPAEEPEEENSLRVETAATLPRGLALLDAPDIDSLVVENRLLAAELICAADIWVMVTTASRYADAVPWHLLRTAKEYDATLVTVLDRVPHQVIGEVSRQYEALLDKAGLGDLPRFTIPELPESAGGGSGLLPDTAVAPLRGWLAHCAQDPAARQQAVGRTAAGVIDSLDTRMPELAGAVAAQYAAAVRLGGAVEGAYGEQGRRVREQVRRGAVLAGDARTRWRGYPRDSTAEELLDALVESLAALVQCAVAAADERVRDAWHREPAAGALAPADRTGPGKDAGERIGVTVRRWRRVLEETVEEEVRGMERPAASRGSGRGSGRASGRGRGATAAAPDSETLTALLAAVLLGGRRTRAAGDRLAELLGAQGALLLRDKGGELLRTYLDRALNTERDRRLAPLDALDVTPEPQAELIAALSVLQKEK</sequence>
<feature type="domain" description="Dynamin N-terminal" evidence="2">
    <location>
        <begin position="62"/>
        <end position="194"/>
    </location>
</feature>
<dbReference type="InterPro" id="IPR027417">
    <property type="entry name" value="P-loop_NTPase"/>
</dbReference>
<dbReference type="GO" id="GO:0019843">
    <property type="term" value="F:rRNA binding"/>
    <property type="evidence" value="ECO:0007669"/>
    <property type="project" value="TreeGrafter"/>
</dbReference>
<dbReference type="GO" id="GO:0000028">
    <property type="term" value="P:ribosomal small subunit assembly"/>
    <property type="evidence" value="ECO:0007669"/>
    <property type="project" value="TreeGrafter"/>
</dbReference>
<name>A0A2P2GRI0_STREW</name>
<dbReference type="PANTHER" id="PTHR42698:SF1">
    <property type="entry name" value="GTPASE ERA, MITOCHONDRIAL"/>
    <property type="match status" value="1"/>
</dbReference>
<dbReference type="CDD" id="cd00882">
    <property type="entry name" value="Ras_like_GTPase"/>
    <property type="match status" value="1"/>
</dbReference>
<dbReference type="GO" id="GO:0043024">
    <property type="term" value="F:ribosomal small subunit binding"/>
    <property type="evidence" value="ECO:0007669"/>
    <property type="project" value="TreeGrafter"/>
</dbReference>
<dbReference type="RefSeq" id="WP_046907210.1">
    <property type="nucleotide sequence ID" value="NZ_BAAAXG010000026.1"/>
</dbReference>
<feature type="region of interest" description="Disordered" evidence="1">
    <location>
        <begin position="433"/>
        <end position="466"/>
    </location>
</feature>
<organism evidence="3 4">
    <name type="scientific">Streptomyces showdoensis</name>
    <dbReference type="NCBI Taxonomy" id="68268"/>
    <lineage>
        <taxon>Bacteria</taxon>
        <taxon>Bacillati</taxon>
        <taxon>Actinomycetota</taxon>
        <taxon>Actinomycetes</taxon>
        <taxon>Kitasatosporales</taxon>
        <taxon>Streptomycetaceae</taxon>
        <taxon>Streptomyces</taxon>
    </lineage>
</organism>
<dbReference type="Proteomes" id="UP000265325">
    <property type="component" value="Unassembled WGS sequence"/>
</dbReference>
<dbReference type="SUPFAM" id="SSF52540">
    <property type="entry name" value="P-loop containing nucleoside triphosphate hydrolases"/>
    <property type="match status" value="1"/>
</dbReference>
<evidence type="ECO:0000259" key="2">
    <source>
        <dbReference type="Pfam" id="PF00350"/>
    </source>
</evidence>
<dbReference type="InterPro" id="IPR045063">
    <property type="entry name" value="Dynamin_N"/>
</dbReference>
<gene>
    <name evidence="3" type="ORF">VO63_09535</name>
</gene>
<feature type="compositionally biased region" description="Gly residues" evidence="1">
    <location>
        <begin position="447"/>
        <end position="459"/>
    </location>
</feature>
<reference evidence="3 4" key="1">
    <citation type="submission" date="2015-05" db="EMBL/GenBank/DDBJ databases">
        <title>Draft Genome assembly of Streptomyces showdoensis.</title>
        <authorList>
            <person name="Thapa K.K."/>
            <person name="Metsa-Ketela M."/>
        </authorList>
    </citation>
    <scope>NUCLEOTIDE SEQUENCE [LARGE SCALE GENOMIC DNA]</scope>
    <source>
        <strain evidence="3 4">ATCC 15227</strain>
    </source>
</reference>
<dbReference type="Pfam" id="PF00350">
    <property type="entry name" value="Dynamin_N"/>
    <property type="match status" value="1"/>
</dbReference>
<evidence type="ECO:0000256" key="1">
    <source>
        <dbReference type="SAM" id="MobiDB-lite"/>
    </source>
</evidence>
<dbReference type="InterPro" id="IPR005662">
    <property type="entry name" value="GTPase_Era-like"/>
</dbReference>
<evidence type="ECO:0000313" key="3">
    <source>
        <dbReference type="EMBL" id="KKZ74103.1"/>
    </source>
</evidence>
<accession>A0A2P2GRI0</accession>
<dbReference type="Gene3D" id="3.40.50.300">
    <property type="entry name" value="P-loop containing nucleotide triphosphate hydrolases"/>
    <property type="match status" value="1"/>
</dbReference>